<evidence type="ECO:0000256" key="2">
    <source>
        <dbReference type="ARBA" id="ARBA00008479"/>
    </source>
</evidence>
<dbReference type="PANTHER" id="PTHR13243">
    <property type="entry name" value="HSPC111 PROTEIN-RELATED"/>
    <property type="match status" value="1"/>
</dbReference>
<dbReference type="EMBL" id="JRES01001689">
    <property type="protein sequence ID" value="KNC20958.1"/>
    <property type="molecule type" value="Genomic_DNA"/>
</dbReference>
<evidence type="ECO:0000313" key="5">
    <source>
        <dbReference type="EMBL" id="KNC20958.1"/>
    </source>
</evidence>
<dbReference type="STRING" id="7375.A0A0L0BM04"/>
<dbReference type="GO" id="GO:0005730">
    <property type="term" value="C:nucleolus"/>
    <property type="evidence" value="ECO:0007669"/>
    <property type="project" value="UniProtKB-SubCell"/>
</dbReference>
<dbReference type="AlphaFoldDB" id="A0A0L0BM04"/>
<proteinExistence type="inferred from homology"/>
<dbReference type="PANTHER" id="PTHR13243:SF1">
    <property type="entry name" value="NUCLEOLAR PROTEIN 16"/>
    <property type="match status" value="1"/>
</dbReference>
<evidence type="ECO:0000256" key="1">
    <source>
        <dbReference type="ARBA" id="ARBA00004604"/>
    </source>
</evidence>
<gene>
    <name evidence="5" type="ORF">FF38_02785</name>
</gene>
<comment type="caution">
    <text evidence="5">The sequence shown here is derived from an EMBL/GenBank/DDBJ whole genome shotgun (WGS) entry which is preliminary data.</text>
</comment>
<dbReference type="InterPro" id="IPR019002">
    <property type="entry name" value="Ribosome_biogenesis_Nop16"/>
</dbReference>
<keyword evidence="6" id="KW-1185">Reference proteome</keyword>
<sequence>MKIRKNHRVNKRYRYNVNRKTLNKTRSSTGKIKDPVLNKLWEESKRPGTNFKEMGLSADPNKAVPIPNFKKDRLKITKLVNGFVEEELNEKDVKPVAKRGHVVNELEEMAKQKADSQLRLPKGVVSHLTYFLDKYQLNYKAMVTDRRNHDQWTWKQFRMKIKQFMGIPEQFNKYLEKKNLPLDKQLPWPEYDSDSEW</sequence>
<name>A0A0L0BM04_LUCCU</name>
<evidence type="ECO:0000313" key="6">
    <source>
        <dbReference type="Proteomes" id="UP000037069"/>
    </source>
</evidence>
<dbReference type="OrthoDB" id="285729at2759"/>
<reference evidence="5 6" key="1">
    <citation type="journal article" date="2015" name="Nat. Commun.">
        <title>Lucilia cuprina genome unlocks parasitic fly biology to underpin future interventions.</title>
        <authorList>
            <person name="Anstead C.A."/>
            <person name="Korhonen P.K."/>
            <person name="Young N.D."/>
            <person name="Hall R.S."/>
            <person name="Jex A.R."/>
            <person name="Murali S.C."/>
            <person name="Hughes D.S."/>
            <person name="Lee S.F."/>
            <person name="Perry T."/>
            <person name="Stroehlein A.J."/>
            <person name="Ansell B.R."/>
            <person name="Breugelmans B."/>
            <person name="Hofmann A."/>
            <person name="Qu J."/>
            <person name="Dugan S."/>
            <person name="Lee S.L."/>
            <person name="Chao H."/>
            <person name="Dinh H."/>
            <person name="Han Y."/>
            <person name="Doddapaneni H.V."/>
            <person name="Worley K.C."/>
            <person name="Muzny D.M."/>
            <person name="Ioannidis P."/>
            <person name="Waterhouse R.M."/>
            <person name="Zdobnov E.M."/>
            <person name="James P.J."/>
            <person name="Bagnall N.H."/>
            <person name="Kotze A.C."/>
            <person name="Gibbs R.A."/>
            <person name="Richards S."/>
            <person name="Batterham P."/>
            <person name="Gasser R.B."/>
        </authorList>
    </citation>
    <scope>NUCLEOTIDE SEQUENCE [LARGE SCALE GENOMIC DNA]</scope>
    <source>
        <strain evidence="5 6">LS</strain>
        <tissue evidence="5">Full body</tissue>
    </source>
</reference>
<comment type="subcellular location">
    <subcellularLocation>
        <location evidence="1">Nucleus</location>
        <location evidence="1">Nucleolus</location>
    </subcellularLocation>
</comment>
<dbReference type="Proteomes" id="UP000037069">
    <property type="component" value="Unassembled WGS sequence"/>
</dbReference>
<evidence type="ECO:0000256" key="4">
    <source>
        <dbReference type="ARBA" id="ARBA00023242"/>
    </source>
</evidence>
<protein>
    <recommendedName>
        <fullName evidence="3">Nucleolar protein 16</fullName>
    </recommendedName>
</protein>
<evidence type="ECO:0000256" key="3">
    <source>
        <dbReference type="ARBA" id="ARBA00015522"/>
    </source>
</evidence>
<keyword evidence="4" id="KW-0539">Nucleus</keyword>
<organism evidence="5 6">
    <name type="scientific">Lucilia cuprina</name>
    <name type="common">Green bottle fly</name>
    <name type="synonym">Australian sheep blowfly</name>
    <dbReference type="NCBI Taxonomy" id="7375"/>
    <lineage>
        <taxon>Eukaryota</taxon>
        <taxon>Metazoa</taxon>
        <taxon>Ecdysozoa</taxon>
        <taxon>Arthropoda</taxon>
        <taxon>Hexapoda</taxon>
        <taxon>Insecta</taxon>
        <taxon>Pterygota</taxon>
        <taxon>Neoptera</taxon>
        <taxon>Endopterygota</taxon>
        <taxon>Diptera</taxon>
        <taxon>Brachycera</taxon>
        <taxon>Muscomorpha</taxon>
        <taxon>Oestroidea</taxon>
        <taxon>Calliphoridae</taxon>
        <taxon>Luciliinae</taxon>
        <taxon>Lucilia</taxon>
    </lineage>
</organism>
<accession>A0A0L0BM04</accession>
<comment type="similarity">
    <text evidence="2">Belongs to the NOP16 family.</text>
</comment>
<dbReference type="GO" id="GO:0042273">
    <property type="term" value="P:ribosomal large subunit biogenesis"/>
    <property type="evidence" value="ECO:0007669"/>
    <property type="project" value="TreeGrafter"/>
</dbReference>
<dbReference type="OMA" id="IDYVKHM"/>
<dbReference type="Pfam" id="PF09420">
    <property type="entry name" value="Nop16"/>
    <property type="match status" value="1"/>
</dbReference>